<evidence type="ECO:0000313" key="16">
    <source>
        <dbReference type="EMBL" id="MBA4675109.1"/>
    </source>
</evidence>
<dbReference type="Pfam" id="PF00867">
    <property type="entry name" value="XPG_I"/>
    <property type="match status" value="1"/>
</dbReference>
<keyword evidence="6" id="KW-0227">DNA damage</keyword>
<feature type="domain" description="XPG N-terminal" evidence="15">
    <location>
        <begin position="1"/>
        <end position="97"/>
    </location>
</feature>
<evidence type="ECO:0000256" key="1">
    <source>
        <dbReference type="ARBA" id="ARBA00001946"/>
    </source>
</evidence>
<evidence type="ECO:0000256" key="12">
    <source>
        <dbReference type="ARBA" id="ARBA00073453"/>
    </source>
</evidence>
<evidence type="ECO:0000259" key="14">
    <source>
        <dbReference type="SMART" id="SM00484"/>
    </source>
</evidence>
<dbReference type="PANTHER" id="PTHR11081:SF59">
    <property type="entry name" value="FI23547P1"/>
    <property type="match status" value="1"/>
</dbReference>
<evidence type="ECO:0000256" key="7">
    <source>
        <dbReference type="ARBA" id="ARBA00022801"/>
    </source>
</evidence>
<dbReference type="InterPro" id="IPR006085">
    <property type="entry name" value="XPG_DNA_repair_N"/>
</dbReference>
<dbReference type="CDD" id="cd09869">
    <property type="entry name" value="PIN_GEN1"/>
    <property type="match status" value="1"/>
</dbReference>
<keyword evidence="4" id="KW-0479">Metal-binding</keyword>
<keyword evidence="10" id="KW-0539">Nucleus</keyword>
<organism evidence="16">
    <name type="scientific">Opuntia streptacantha</name>
    <name type="common">Prickly pear cactus</name>
    <name type="synonym">Opuntia cardona</name>
    <dbReference type="NCBI Taxonomy" id="393608"/>
    <lineage>
        <taxon>Eukaryota</taxon>
        <taxon>Viridiplantae</taxon>
        <taxon>Streptophyta</taxon>
        <taxon>Embryophyta</taxon>
        <taxon>Tracheophyta</taxon>
        <taxon>Spermatophyta</taxon>
        <taxon>Magnoliopsida</taxon>
        <taxon>eudicotyledons</taxon>
        <taxon>Gunneridae</taxon>
        <taxon>Pentapetalae</taxon>
        <taxon>Caryophyllales</taxon>
        <taxon>Cactineae</taxon>
        <taxon>Cactaceae</taxon>
        <taxon>Opuntioideae</taxon>
        <taxon>Opuntia</taxon>
    </lineage>
</organism>
<dbReference type="Gene3D" id="1.10.150.20">
    <property type="entry name" value="5' to 3' exonuclease, C-terminal subdomain"/>
    <property type="match status" value="1"/>
</dbReference>
<dbReference type="SUPFAM" id="SSF88723">
    <property type="entry name" value="PIN domain-like"/>
    <property type="match status" value="1"/>
</dbReference>
<evidence type="ECO:0000256" key="4">
    <source>
        <dbReference type="ARBA" id="ARBA00022723"/>
    </source>
</evidence>
<comment type="subcellular location">
    <subcellularLocation>
        <location evidence="2">Nucleus</location>
    </subcellularLocation>
</comment>
<reference evidence="16" key="1">
    <citation type="journal article" date="2013" name="J. Plant Res.">
        <title>Effect of fungi and light on seed germination of three Opuntia species from semiarid lands of central Mexico.</title>
        <authorList>
            <person name="Delgado-Sanchez P."/>
            <person name="Jimenez-Bremont J.F."/>
            <person name="Guerrero-Gonzalez Mde L."/>
            <person name="Flores J."/>
        </authorList>
    </citation>
    <scope>NUCLEOTIDE SEQUENCE</scope>
    <source>
        <tissue evidence="16">Cladode</tissue>
    </source>
</reference>
<dbReference type="GO" id="GO:0006281">
    <property type="term" value="P:DNA repair"/>
    <property type="evidence" value="ECO:0007669"/>
    <property type="project" value="UniProtKB-KW"/>
</dbReference>
<evidence type="ECO:0000256" key="2">
    <source>
        <dbReference type="ARBA" id="ARBA00004123"/>
    </source>
</evidence>
<name>A0A7C9FC55_OPUST</name>
<evidence type="ECO:0000256" key="3">
    <source>
        <dbReference type="ARBA" id="ARBA00022722"/>
    </source>
</evidence>
<dbReference type="GO" id="GO:0009555">
    <property type="term" value="P:pollen development"/>
    <property type="evidence" value="ECO:0007669"/>
    <property type="project" value="TreeGrafter"/>
</dbReference>
<dbReference type="SUPFAM" id="SSF47807">
    <property type="entry name" value="5' to 3' exonuclease, C-terminal subdomain"/>
    <property type="match status" value="1"/>
</dbReference>
<dbReference type="Pfam" id="PF00752">
    <property type="entry name" value="XPG_N"/>
    <property type="match status" value="1"/>
</dbReference>
<dbReference type="InterPro" id="IPR029060">
    <property type="entry name" value="PIN-like_dom_sf"/>
</dbReference>
<dbReference type="GO" id="GO:0046872">
    <property type="term" value="F:metal ion binding"/>
    <property type="evidence" value="ECO:0007669"/>
    <property type="project" value="UniProtKB-KW"/>
</dbReference>
<dbReference type="GO" id="GO:0017108">
    <property type="term" value="F:5'-flap endonuclease activity"/>
    <property type="evidence" value="ECO:0007669"/>
    <property type="project" value="TreeGrafter"/>
</dbReference>
<evidence type="ECO:0000259" key="15">
    <source>
        <dbReference type="SMART" id="SM00485"/>
    </source>
</evidence>
<comment type="similarity">
    <text evidence="11">Belongs to the XPG/RAD2 endonuclease family. GEN subfamily.</text>
</comment>
<accession>A0A7C9FC55</accession>
<dbReference type="FunFam" id="1.10.150.20:FF:000030">
    <property type="entry name" value="Flap endonuclease GEN-like 1"/>
    <property type="match status" value="1"/>
</dbReference>
<dbReference type="GO" id="GO:0009650">
    <property type="term" value="P:UV protection"/>
    <property type="evidence" value="ECO:0007669"/>
    <property type="project" value="UniProtKB-ARBA"/>
</dbReference>
<dbReference type="GO" id="GO:0005634">
    <property type="term" value="C:nucleus"/>
    <property type="evidence" value="ECO:0007669"/>
    <property type="project" value="UniProtKB-SubCell"/>
</dbReference>
<evidence type="ECO:0000256" key="6">
    <source>
        <dbReference type="ARBA" id="ARBA00022763"/>
    </source>
</evidence>
<feature type="region of interest" description="Disordered" evidence="13">
    <location>
        <begin position="526"/>
        <end position="611"/>
    </location>
</feature>
<comment type="cofactor">
    <cofactor evidence="1">
        <name>Mg(2+)</name>
        <dbReference type="ChEBI" id="CHEBI:18420"/>
    </cofactor>
</comment>
<dbReference type="PRINTS" id="PR00853">
    <property type="entry name" value="XPGRADSUPER"/>
</dbReference>
<dbReference type="SMART" id="SM00485">
    <property type="entry name" value="XPGN"/>
    <property type="match status" value="1"/>
</dbReference>
<dbReference type="FunFam" id="3.40.50.1010:FF:000032">
    <property type="entry name" value="Flap endonuclease GEN-like 1"/>
    <property type="match status" value="1"/>
</dbReference>
<dbReference type="InterPro" id="IPR006084">
    <property type="entry name" value="XPG/Rad2"/>
</dbReference>
<keyword evidence="8" id="KW-0460">Magnesium</keyword>
<dbReference type="InterPro" id="IPR036279">
    <property type="entry name" value="5-3_exonuclease_C_sf"/>
</dbReference>
<evidence type="ECO:0000256" key="5">
    <source>
        <dbReference type="ARBA" id="ARBA00022759"/>
    </source>
</evidence>
<dbReference type="EMBL" id="GISG01265940">
    <property type="protein sequence ID" value="MBA4675109.1"/>
    <property type="molecule type" value="Transcribed_RNA"/>
</dbReference>
<sequence length="611" mass="69233">MGVGGNFWDALKPYARYEGFDFLRDKKVAVDLSFWIVQHEAALKSSYVRNPHIRVTFFRTINLFSKFGAFPVFVVDGKPSPLKSQARIARFIRFSGIDIPDSPLAKERISADRNKYFVKCVEECVEFLKLLGMPILRARGEAEALCAQLNREGLVEACITADSDAFLFGAKCVIKHLNPKSKGPFECYYMSEIETAMGLRRKHFIAVSLLVGSDHNLNGVHGVGLDTALRFVKNFPEDEVLDRLHEIGSGAVPPFQGNSVCPSKCTRNADKVLKKLKDRHCSLCGHPGSKTSHSKVPCGPCYGTNGVNCYKKPPGFKCICSGCEREREEREYKKNENWHLRVCNKIATECNFPINEIIEIYMGNEDSNVFCPLSWKSPDIELLIDFLACYQNWEPSYVRQRMFPMLSTIFLRERSANSSENLLHGQYEFDSIQRQKVRYGHEFYEVKWRNSSSVMRSINDPAASEMSNILSTPQPEEIQTDESTSDLDELDVPQIHIDDGCSFILTDENLTLVQKAFPDKVNSFVQQKEMKESKRRKSSSLRSGETSEKSPIPNSGVQLAITDYYRSSKRTKEEKDDKDLAQNSETDPAKQKGKGSSATLSKSVRRRLLFS</sequence>
<keyword evidence="5" id="KW-0255">Endonuclease</keyword>
<feature type="compositionally biased region" description="Basic and acidic residues" evidence="13">
    <location>
        <begin position="570"/>
        <end position="580"/>
    </location>
</feature>
<keyword evidence="7 16" id="KW-0378">Hydrolase</keyword>
<protein>
    <recommendedName>
        <fullName evidence="12">Flap endonuclease GEN-like 1</fullName>
    </recommendedName>
</protein>
<reference evidence="16" key="2">
    <citation type="submission" date="2020-07" db="EMBL/GenBank/DDBJ databases">
        <authorList>
            <person name="Vera ALvarez R."/>
            <person name="Arias-Moreno D.M."/>
            <person name="Jimenez-Jacinto V."/>
            <person name="Jimenez-Bremont J.F."/>
            <person name="Swaminathan K."/>
            <person name="Moose S.P."/>
            <person name="Guerrero-Gonzalez M.L."/>
            <person name="Marino-Ramirez L."/>
            <person name="Landsman D."/>
            <person name="Rodriguez-Kessler M."/>
            <person name="Delgado-Sanchez P."/>
        </authorList>
    </citation>
    <scope>NUCLEOTIDE SEQUENCE</scope>
    <source>
        <tissue evidence="16">Cladode</tissue>
    </source>
</reference>
<evidence type="ECO:0000256" key="9">
    <source>
        <dbReference type="ARBA" id="ARBA00023204"/>
    </source>
</evidence>
<dbReference type="PANTHER" id="PTHR11081">
    <property type="entry name" value="FLAP ENDONUCLEASE FAMILY MEMBER"/>
    <property type="match status" value="1"/>
</dbReference>
<evidence type="ECO:0000256" key="11">
    <source>
        <dbReference type="ARBA" id="ARBA00038112"/>
    </source>
</evidence>
<dbReference type="SMART" id="SM00484">
    <property type="entry name" value="XPGI"/>
    <property type="match status" value="1"/>
</dbReference>
<feature type="domain" description="XPG-I" evidence="14">
    <location>
        <begin position="129"/>
        <end position="199"/>
    </location>
</feature>
<dbReference type="Gene3D" id="3.40.50.1010">
    <property type="entry name" value="5'-nuclease"/>
    <property type="match status" value="1"/>
</dbReference>
<evidence type="ECO:0000256" key="13">
    <source>
        <dbReference type="SAM" id="MobiDB-lite"/>
    </source>
</evidence>
<keyword evidence="3" id="KW-0540">Nuclease</keyword>
<dbReference type="AlphaFoldDB" id="A0A7C9FC55"/>
<proteinExistence type="inferred from homology"/>
<dbReference type="InterPro" id="IPR006086">
    <property type="entry name" value="XPG-I_dom"/>
</dbReference>
<evidence type="ECO:0000256" key="10">
    <source>
        <dbReference type="ARBA" id="ARBA00023242"/>
    </source>
</evidence>
<keyword evidence="9" id="KW-0234">DNA repair</keyword>
<evidence type="ECO:0000256" key="8">
    <source>
        <dbReference type="ARBA" id="ARBA00022842"/>
    </source>
</evidence>